<accession>A0A0Q9YM97</accession>
<dbReference type="PANTHER" id="PTHR37483:SF1">
    <property type="entry name" value="UPF0125 PROTEIN RATB"/>
    <property type="match status" value="1"/>
</dbReference>
<evidence type="ECO:0000313" key="6">
    <source>
        <dbReference type="Proteomes" id="UP000051494"/>
    </source>
</evidence>
<dbReference type="Proteomes" id="UP000051494">
    <property type="component" value="Unassembled WGS sequence"/>
</dbReference>
<proteinExistence type="inferred from homology"/>
<comment type="caution">
    <text evidence="4">The sequence shown here is derived from an EMBL/GenBank/DDBJ whole genome shotgun (WGS) entry which is preliminary data.</text>
</comment>
<sequence length="117" mass="13073">MIKIEVAAATTELQKIIAIEIEANANIRQAIELSGILSYFTDFPTVTLLEACGFSVGVYSKAATMDTVLQDGDRVEIYLPLKQSAIDARKARVQQKKARQKVRHKKVRPTRFASLHE</sequence>
<dbReference type="STRING" id="437022.CC99x_01497"/>
<reference evidence="5" key="2">
    <citation type="journal article" date="2016" name="Genome Announc.">
        <title>Draft Genome Sequences of Two Novel Amoeba-Resistant Intranuclear Bacteria, 'Candidatus Berkiella cookevillensis' and 'Candidatus Berkiella aquae'.</title>
        <authorList>
            <person name="Mehari Y.T."/>
            <person name="Arivett B.A."/>
            <person name="Farone A.L."/>
            <person name="Gunderson J.H."/>
            <person name="Farone M.B."/>
        </authorList>
    </citation>
    <scope>NUCLEOTIDE SEQUENCE</scope>
    <source>
        <strain evidence="5">CC99</strain>
    </source>
</reference>
<dbReference type="EMBL" id="LKHV02000001">
    <property type="protein sequence ID" value="MCS5707812.1"/>
    <property type="molecule type" value="Genomic_DNA"/>
</dbReference>
<evidence type="ECO:0000313" key="5">
    <source>
        <dbReference type="EMBL" id="MCS5707812.1"/>
    </source>
</evidence>
<reference evidence="4" key="1">
    <citation type="submission" date="2015-09" db="EMBL/GenBank/DDBJ databases">
        <title>Draft Genome Sequences of Two Novel Amoeba-resistant Intranuclear Bacteria, Candidatus Berkiella cookevillensis and Candidatus Berkiella aquae.</title>
        <authorList>
            <person name="Mehari Y.T."/>
            <person name="Arivett B.A."/>
            <person name="Farone A.L."/>
            <person name="Gunderson J.H."/>
            <person name="Farone M.B."/>
        </authorList>
    </citation>
    <scope>NUCLEOTIDE SEQUENCE [LARGE SCALE GENOMIC DNA]</scope>
    <source>
        <strain evidence="4">CC99</strain>
    </source>
</reference>
<dbReference type="InterPro" id="IPR037021">
    <property type="entry name" value="RnfH_sf"/>
</dbReference>
<dbReference type="OrthoDB" id="9796575at2"/>
<dbReference type="Pfam" id="PF03658">
    <property type="entry name" value="Ub-RnfH"/>
    <property type="match status" value="1"/>
</dbReference>
<dbReference type="RefSeq" id="WP_057624590.1">
    <property type="nucleotide sequence ID" value="NZ_LKHV02000001.1"/>
</dbReference>
<evidence type="ECO:0000256" key="3">
    <source>
        <dbReference type="SAM" id="MobiDB-lite"/>
    </source>
</evidence>
<dbReference type="SUPFAM" id="SSF54285">
    <property type="entry name" value="MoaD/ThiS"/>
    <property type="match status" value="1"/>
</dbReference>
<protein>
    <recommendedName>
        <fullName evidence="2">UPF0125 protein CC99x_002725</fullName>
    </recommendedName>
</protein>
<keyword evidence="6" id="KW-1185">Reference proteome</keyword>
<feature type="region of interest" description="Disordered" evidence="3">
    <location>
        <begin position="96"/>
        <end position="117"/>
    </location>
</feature>
<organism evidence="4">
    <name type="scientific">Candidatus Berkiella cookevillensis</name>
    <dbReference type="NCBI Taxonomy" id="437022"/>
    <lineage>
        <taxon>Bacteria</taxon>
        <taxon>Pseudomonadati</taxon>
        <taxon>Pseudomonadota</taxon>
        <taxon>Gammaproteobacteria</taxon>
        <taxon>Candidatus Berkiellales</taxon>
        <taxon>Candidatus Berkiellaceae</taxon>
        <taxon>Candidatus Berkiella</taxon>
    </lineage>
</organism>
<dbReference type="InterPro" id="IPR005346">
    <property type="entry name" value="RnfH"/>
</dbReference>
<reference evidence="5" key="3">
    <citation type="submission" date="2021-06" db="EMBL/GenBank/DDBJ databases">
        <title>Genomic Description and Analysis of Intracellular Bacteria, Candidatus Berkiella cookevillensis and Candidatus Berkiella aquae.</title>
        <authorList>
            <person name="Kidane D.T."/>
            <person name="Mehari Y.T."/>
            <person name="Rice F.C."/>
            <person name="Arivett B.A."/>
            <person name="Farone A.L."/>
            <person name="Berk S.G."/>
            <person name="Farone M.B."/>
        </authorList>
    </citation>
    <scope>NUCLEOTIDE SEQUENCE</scope>
    <source>
        <strain evidence="5">CC99</strain>
    </source>
</reference>
<dbReference type="PANTHER" id="PTHR37483">
    <property type="entry name" value="UPF0125 PROTEIN RATB"/>
    <property type="match status" value="1"/>
</dbReference>
<feature type="compositionally biased region" description="Basic residues" evidence="3">
    <location>
        <begin position="96"/>
        <end position="109"/>
    </location>
</feature>
<evidence type="ECO:0000313" key="4">
    <source>
        <dbReference type="EMBL" id="KRG18610.1"/>
    </source>
</evidence>
<dbReference type="Gene3D" id="3.10.20.280">
    <property type="entry name" value="RnfH-like"/>
    <property type="match status" value="1"/>
</dbReference>
<dbReference type="EMBL" id="LKHV01000006">
    <property type="protein sequence ID" value="KRG18610.1"/>
    <property type="molecule type" value="Genomic_DNA"/>
</dbReference>
<dbReference type="AlphaFoldDB" id="A0A0Q9YM97"/>
<name>A0A0Q9YM97_9GAMM</name>
<dbReference type="InterPro" id="IPR016155">
    <property type="entry name" value="Mopterin_synth/thiamin_S_b"/>
</dbReference>
<gene>
    <name evidence="4" type="primary">pasI</name>
    <name evidence="5" type="ORF">CC99x_002725</name>
    <name evidence="4" type="ORF">CC99x_01497</name>
</gene>
<comment type="similarity">
    <text evidence="1 2">Belongs to the UPF0125 (RnfH) family.</text>
</comment>
<evidence type="ECO:0000256" key="2">
    <source>
        <dbReference type="HAMAP-Rule" id="MF_00460"/>
    </source>
</evidence>
<dbReference type="HAMAP" id="MF_00460">
    <property type="entry name" value="UPF0125_RnfH"/>
    <property type="match status" value="1"/>
</dbReference>
<evidence type="ECO:0000256" key="1">
    <source>
        <dbReference type="ARBA" id="ARBA00010645"/>
    </source>
</evidence>